<dbReference type="OrthoDB" id="928137at2"/>
<comment type="caution">
    <text evidence="3">The sequence shown here is derived from an EMBL/GenBank/DDBJ whole genome shotgun (WGS) entry which is preliminary data.</text>
</comment>
<feature type="signal peptide" evidence="1">
    <location>
        <begin position="1"/>
        <end position="18"/>
    </location>
</feature>
<gene>
    <name evidence="3" type="ORF">EZE20_06410</name>
</gene>
<feature type="domain" description="Secretion system C-terminal sorting" evidence="2">
    <location>
        <begin position="472"/>
        <end position="533"/>
    </location>
</feature>
<dbReference type="RefSeq" id="WP_132115685.1">
    <property type="nucleotide sequence ID" value="NZ_SMJU01000003.1"/>
</dbReference>
<dbReference type="Proteomes" id="UP000295706">
    <property type="component" value="Unassembled WGS sequence"/>
</dbReference>
<dbReference type="InterPro" id="IPR026444">
    <property type="entry name" value="Secre_tail"/>
</dbReference>
<reference evidence="3 4" key="1">
    <citation type="submission" date="2019-02" db="EMBL/GenBank/DDBJ databases">
        <title>Arundinibacter roseus gen. nov., sp. nov., a new member of the family Cytophagaceae.</title>
        <authorList>
            <person name="Szuroczki S."/>
            <person name="Khayer B."/>
            <person name="Sproer C."/>
            <person name="Toumi M."/>
            <person name="Szabo A."/>
            <person name="Felfoldi T."/>
            <person name="Schumann P."/>
            <person name="Toth E."/>
        </authorList>
    </citation>
    <scope>NUCLEOTIDE SEQUENCE [LARGE SCALE GENOMIC DNA]</scope>
    <source>
        <strain evidence="3 4">DMA-k-7a</strain>
    </source>
</reference>
<keyword evidence="4" id="KW-1185">Reference proteome</keyword>
<sequence>MKKIFYLFLFLVSLKTQAQTPLKSWTGVVSTDWNDANNWDPVGVPTSDYAIIIPAAPTNQPTLNTLATLRYISLNGILTIGETGSLILTGDLVAGYAIALQSGTLINNGNLFVENAAIGVAIFLFGDSQIINNGTMTSEIGPFFAFLFPSSNNSIINNSTGIIRLSSGVIGSTMLSLNGTNGSLTNRGLFESTTRASLFNFGGTDMTVINSGIMRINDSGSILLENSTYSITNEDCGQIDLGSGFVNVQSGSLTNNGLIQTTGSMFKNNNSGTFSNVGVLKASVFSGITNFGLQISSSVTHPNPIFAYGDGNNYFVDDIYTDEAGTTLAGTFTGTNTFTPNSTATTLYALVGNGTCTFSVPFIYNPSPFPVKLLDFTGGSGPKSILVQWSTSEETANKGFEIMRSTNSKSWERIGYVAGSGDSKSTKSYDFEDLAPKMGINYYRLRQLDLDGGNEESRIIAVRFLGENAFMVYPNPVENDLSIRMPAGTDIQKVQVLNAAGQPMNVNLNPAYGLSLATLPAGLYFIDVQTIDGGRFTEKVMKK</sequence>
<dbReference type="Pfam" id="PF18962">
    <property type="entry name" value="Por_Secre_tail"/>
    <property type="match status" value="1"/>
</dbReference>
<dbReference type="NCBIfam" id="TIGR04183">
    <property type="entry name" value="Por_Secre_tail"/>
    <property type="match status" value="1"/>
</dbReference>
<dbReference type="AlphaFoldDB" id="A0A4R4KLR3"/>
<proteinExistence type="predicted"/>
<feature type="chain" id="PRO_5020782931" evidence="1">
    <location>
        <begin position="19"/>
        <end position="543"/>
    </location>
</feature>
<keyword evidence="1" id="KW-0732">Signal</keyword>
<dbReference type="EMBL" id="SMJU01000003">
    <property type="protein sequence ID" value="TDB67571.1"/>
    <property type="molecule type" value="Genomic_DNA"/>
</dbReference>
<evidence type="ECO:0000259" key="2">
    <source>
        <dbReference type="Pfam" id="PF18962"/>
    </source>
</evidence>
<evidence type="ECO:0000313" key="3">
    <source>
        <dbReference type="EMBL" id="TDB67571.1"/>
    </source>
</evidence>
<organism evidence="3 4">
    <name type="scientific">Arundinibacter roseus</name>
    <dbReference type="NCBI Taxonomy" id="2070510"/>
    <lineage>
        <taxon>Bacteria</taxon>
        <taxon>Pseudomonadati</taxon>
        <taxon>Bacteroidota</taxon>
        <taxon>Cytophagia</taxon>
        <taxon>Cytophagales</taxon>
        <taxon>Spirosomataceae</taxon>
        <taxon>Arundinibacter</taxon>
    </lineage>
</organism>
<name>A0A4R4KLR3_9BACT</name>
<evidence type="ECO:0000256" key="1">
    <source>
        <dbReference type="SAM" id="SignalP"/>
    </source>
</evidence>
<accession>A0A4R4KLR3</accession>
<protein>
    <submittedName>
        <fullName evidence="3">T9SS type A sorting domain-containing protein</fullName>
    </submittedName>
</protein>
<evidence type="ECO:0000313" key="4">
    <source>
        <dbReference type="Proteomes" id="UP000295706"/>
    </source>
</evidence>